<reference evidence="9" key="1">
    <citation type="submission" date="2021-09" db="EMBL/GenBank/DDBJ databases">
        <authorList>
            <consortium name="AG Swart"/>
            <person name="Singh M."/>
            <person name="Singh A."/>
            <person name="Seah K."/>
            <person name="Emmerich C."/>
        </authorList>
    </citation>
    <scope>NUCLEOTIDE SEQUENCE</scope>
    <source>
        <strain evidence="9">ATCC30299</strain>
    </source>
</reference>
<dbReference type="GO" id="GO:0016020">
    <property type="term" value="C:membrane"/>
    <property type="evidence" value="ECO:0007669"/>
    <property type="project" value="UniProtKB-SubCell"/>
</dbReference>
<keyword evidence="4 6" id="KW-0904">Protein phosphatase</keyword>
<keyword evidence="10" id="KW-1185">Reference proteome</keyword>
<dbReference type="Pfam" id="PF00481">
    <property type="entry name" value="PP2C"/>
    <property type="match status" value="1"/>
</dbReference>
<accession>A0AAU9J300</accession>
<organism evidence="9 10">
    <name type="scientific">Blepharisma stoltei</name>
    <dbReference type="NCBI Taxonomy" id="1481888"/>
    <lineage>
        <taxon>Eukaryota</taxon>
        <taxon>Sar</taxon>
        <taxon>Alveolata</taxon>
        <taxon>Ciliophora</taxon>
        <taxon>Postciliodesmatophora</taxon>
        <taxon>Heterotrichea</taxon>
        <taxon>Heterotrichida</taxon>
        <taxon>Blepharismidae</taxon>
        <taxon>Blepharisma</taxon>
    </lineage>
</organism>
<proteinExistence type="inferred from homology"/>
<dbReference type="PROSITE" id="PS01032">
    <property type="entry name" value="PPM_1"/>
    <property type="match status" value="1"/>
</dbReference>
<comment type="caution">
    <text evidence="9">The sequence shown here is derived from an EMBL/GenBank/DDBJ whole genome shotgun (WGS) entry which is preliminary data.</text>
</comment>
<keyword evidence="2" id="KW-0479">Metal-binding</keyword>
<feature type="domain" description="PPM-type phosphatase" evidence="8">
    <location>
        <begin position="126"/>
        <end position="398"/>
    </location>
</feature>
<evidence type="ECO:0000256" key="4">
    <source>
        <dbReference type="ARBA" id="ARBA00022912"/>
    </source>
</evidence>
<dbReference type="GO" id="GO:0004722">
    <property type="term" value="F:protein serine/threonine phosphatase activity"/>
    <property type="evidence" value="ECO:0007669"/>
    <property type="project" value="InterPro"/>
</dbReference>
<keyword evidence="3 6" id="KW-0378">Hydrolase</keyword>
<protein>
    <recommendedName>
        <fullName evidence="8">PPM-type phosphatase domain-containing protein</fullName>
    </recommendedName>
</protein>
<dbReference type="EMBL" id="CAJZBQ010000028">
    <property type="protein sequence ID" value="CAG9321260.1"/>
    <property type="molecule type" value="Genomic_DNA"/>
</dbReference>
<dbReference type="PANTHER" id="PTHR47992">
    <property type="entry name" value="PROTEIN PHOSPHATASE"/>
    <property type="match status" value="1"/>
</dbReference>
<dbReference type="InterPro" id="IPR036457">
    <property type="entry name" value="PPM-type-like_dom_sf"/>
</dbReference>
<evidence type="ECO:0000256" key="5">
    <source>
        <dbReference type="ARBA" id="ARBA00023136"/>
    </source>
</evidence>
<evidence type="ECO:0000256" key="1">
    <source>
        <dbReference type="ARBA" id="ARBA00004170"/>
    </source>
</evidence>
<dbReference type="InterPro" id="IPR000222">
    <property type="entry name" value="PP2C_BS"/>
</dbReference>
<evidence type="ECO:0000313" key="10">
    <source>
        <dbReference type="Proteomes" id="UP001162131"/>
    </source>
</evidence>
<dbReference type="AlphaFoldDB" id="A0AAU9J300"/>
<dbReference type="PROSITE" id="PS51746">
    <property type="entry name" value="PPM_2"/>
    <property type="match status" value="1"/>
</dbReference>
<feature type="region of interest" description="Disordered" evidence="7">
    <location>
        <begin position="71"/>
        <end position="105"/>
    </location>
</feature>
<dbReference type="GO" id="GO:0046872">
    <property type="term" value="F:metal ion binding"/>
    <property type="evidence" value="ECO:0007669"/>
    <property type="project" value="UniProtKB-KW"/>
</dbReference>
<keyword evidence="5" id="KW-0472">Membrane</keyword>
<comment type="similarity">
    <text evidence="6">Belongs to the PP2C family.</text>
</comment>
<evidence type="ECO:0000256" key="7">
    <source>
        <dbReference type="SAM" id="MobiDB-lite"/>
    </source>
</evidence>
<gene>
    <name evidence="9" type="ORF">BSTOLATCC_MIC28547</name>
</gene>
<evidence type="ECO:0000259" key="8">
    <source>
        <dbReference type="PROSITE" id="PS51746"/>
    </source>
</evidence>
<dbReference type="Proteomes" id="UP001162131">
    <property type="component" value="Unassembled WGS sequence"/>
</dbReference>
<dbReference type="Gene3D" id="3.60.40.10">
    <property type="entry name" value="PPM-type phosphatase domain"/>
    <property type="match status" value="1"/>
</dbReference>
<evidence type="ECO:0000256" key="6">
    <source>
        <dbReference type="RuleBase" id="RU003465"/>
    </source>
</evidence>
<dbReference type="SMART" id="SM00332">
    <property type="entry name" value="PP2Cc"/>
    <property type="match status" value="1"/>
</dbReference>
<evidence type="ECO:0000256" key="2">
    <source>
        <dbReference type="ARBA" id="ARBA00022723"/>
    </source>
</evidence>
<evidence type="ECO:0000313" key="9">
    <source>
        <dbReference type="EMBL" id="CAG9321260.1"/>
    </source>
</evidence>
<dbReference type="InterPro" id="IPR015655">
    <property type="entry name" value="PP2C"/>
</dbReference>
<name>A0AAU9J300_9CILI</name>
<dbReference type="SUPFAM" id="SSF81606">
    <property type="entry name" value="PP2C-like"/>
    <property type="match status" value="1"/>
</dbReference>
<sequence>MGICMQKPKKESSTKKEQSPMATYETKEKEPAQLQRPIRKQHVRLSVVPSKTPLANIDSDLLTSVKEAITKSEKSHGVPEDGQNESKNSRILVAGAPHEGRQNGFEDKRIRFEGENSNMSYVSSIGVGIACKKGLKEDPHNQDDFTVLVDKAFQFFGVFDGHGAYGHEISNFIHLLLPKLIIKHEQFEENIHEAIIQSFLRANSSLVEHCDKPESTYDCMMSGTTATTVLIRNGHIFIGHVGDSRAVLCLKNGENIEAKRLTTDHKPTLAGELQRIQACNGEVKQLPDDVPHRIFMKGKDYPGLSTSRALGDAIAQMVGVSPLPQYEDVPIQDNFEYIIMCSDGVWEFVKDQEAADTIAKSGKNVRQGAQNLASLAWQRWITNEEDVVDDITVLAIHLPSLLK</sequence>
<comment type="subcellular location">
    <subcellularLocation>
        <location evidence="1">Membrane</location>
        <topology evidence="1">Peripheral membrane protein</topology>
    </subcellularLocation>
</comment>
<evidence type="ECO:0000256" key="3">
    <source>
        <dbReference type="ARBA" id="ARBA00022801"/>
    </source>
</evidence>
<dbReference type="CDD" id="cd00143">
    <property type="entry name" value="PP2Cc"/>
    <property type="match status" value="1"/>
</dbReference>
<dbReference type="InterPro" id="IPR001932">
    <property type="entry name" value="PPM-type_phosphatase-like_dom"/>
</dbReference>
<feature type="compositionally biased region" description="Basic and acidic residues" evidence="7">
    <location>
        <begin position="8"/>
        <end position="18"/>
    </location>
</feature>
<feature type="region of interest" description="Disordered" evidence="7">
    <location>
        <begin position="1"/>
        <end position="41"/>
    </location>
</feature>